<dbReference type="AlphaFoldDB" id="A0AAW1KJ90"/>
<evidence type="ECO:0000313" key="4">
    <source>
        <dbReference type="EMBL" id="KAK9719281.1"/>
    </source>
</evidence>
<accession>A0AAW1KJ90</accession>
<dbReference type="Pfam" id="PF17887">
    <property type="entry name" value="Jak1_Phl"/>
    <property type="match status" value="1"/>
</dbReference>
<evidence type="ECO:0000313" key="5">
    <source>
        <dbReference type="Proteomes" id="UP001458880"/>
    </source>
</evidence>
<dbReference type="GO" id="GO:0009887">
    <property type="term" value="P:animal organ morphogenesis"/>
    <property type="evidence" value="ECO:0007669"/>
    <property type="project" value="UniProtKB-ARBA"/>
</dbReference>
<comment type="caution">
    <text evidence="4">The sequence shown here is derived from an EMBL/GenBank/DDBJ whole genome shotgun (WGS) entry which is preliminary data.</text>
</comment>
<organism evidence="4 5">
    <name type="scientific">Popillia japonica</name>
    <name type="common">Japanese beetle</name>
    <dbReference type="NCBI Taxonomy" id="7064"/>
    <lineage>
        <taxon>Eukaryota</taxon>
        <taxon>Metazoa</taxon>
        <taxon>Ecdysozoa</taxon>
        <taxon>Arthropoda</taxon>
        <taxon>Hexapoda</taxon>
        <taxon>Insecta</taxon>
        <taxon>Pterygota</taxon>
        <taxon>Neoptera</taxon>
        <taxon>Endopterygota</taxon>
        <taxon>Coleoptera</taxon>
        <taxon>Polyphaga</taxon>
        <taxon>Scarabaeiformia</taxon>
        <taxon>Scarabaeidae</taxon>
        <taxon>Rutelinae</taxon>
        <taxon>Popillia</taxon>
    </lineage>
</organism>
<dbReference type="Pfam" id="PF21990">
    <property type="entry name" value="SH2_1"/>
    <property type="match status" value="1"/>
</dbReference>
<evidence type="ECO:0000256" key="2">
    <source>
        <dbReference type="ARBA" id="ARBA00022737"/>
    </source>
</evidence>
<dbReference type="SMART" id="SM00295">
    <property type="entry name" value="B41"/>
    <property type="match status" value="1"/>
</dbReference>
<gene>
    <name evidence="4" type="ORF">QE152_g22734</name>
</gene>
<dbReference type="PANTHER" id="PTHR45807:SF7">
    <property type="entry name" value="TYROSINE-PROTEIN KINASE HOPSCOTCH"/>
    <property type="match status" value="1"/>
</dbReference>
<dbReference type="PANTHER" id="PTHR45807">
    <property type="entry name" value="TYROSINE-PROTEIN KINASE HOPSCOTCH"/>
    <property type="match status" value="1"/>
</dbReference>
<dbReference type="InterPro" id="IPR036860">
    <property type="entry name" value="SH2_dom_sf"/>
</dbReference>
<dbReference type="SUPFAM" id="SSF55550">
    <property type="entry name" value="SH2 domain"/>
    <property type="match status" value="1"/>
</dbReference>
<dbReference type="InterPro" id="IPR000980">
    <property type="entry name" value="SH2"/>
</dbReference>
<dbReference type="Proteomes" id="UP001458880">
    <property type="component" value="Unassembled WGS sequence"/>
</dbReference>
<keyword evidence="1" id="KW-0597">Phosphoprotein</keyword>
<keyword evidence="5" id="KW-1185">Reference proteome</keyword>
<dbReference type="InterPro" id="IPR019749">
    <property type="entry name" value="Band_41_domain"/>
</dbReference>
<dbReference type="PROSITE" id="PS50057">
    <property type="entry name" value="FERM_3"/>
    <property type="match status" value="1"/>
</dbReference>
<dbReference type="Gene3D" id="3.30.505.10">
    <property type="entry name" value="SH2 domain"/>
    <property type="match status" value="1"/>
</dbReference>
<dbReference type="InterPro" id="IPR051286">
    <property type="entry name" value="JAK"/>
</dbReference>
<proteinExistence type="predicted"/>
<sequence>MSEVDLKVNLAVDSKVEEIRCPATATAEDICILLCRKLGIGTIARHLFALRIHGKQIFLMPSATFVEKVKEYDLRIRFKVASTKKLKKIDIKAYDYYFHQARNDVLENKIPDIVYEKYRKELVGLGITDMYRVMLEKEIVQETVENDYKKYIPKEVLKRHAFFIKKPIHDTLSKIKKSGHDAWYVKAEYLRQLDLMASEYLAEEYKAVTEEEGIISSLIVRVSPFAVEPGIKYCLESKKDKWHCICALEDLGFISLRKDSTVEISRRNGIPFYLKFNNMQNMLSFVSLVDGYYRLSVKWTFNICKDVITPSLLKLYSMKCHGPVGGEFSYAKLEEKRGNTPGCFILRESDSKYNIFYIDVCVKDSSKPQTFKLEYVSPDSFIFHNDVTRYNSLPQLMAAYNREDGPIYLGECLPPSENEKSPLLLCQSDNLTGESLIDSSTIESLYVHPRCINSKDLQIYKGQ</sequence>
<dbReference type="GO" id="GO:0030182">
    <property type="term" value="P:neuron differentiation"/>
    <property type="evidence" value="ECO:0007669"/>
    <property type="project" value="UniProtKB-ARBA"/>
</dbReference>
<dbReference type="EMBL" id="JASPKY010000221">
    <property type="protein sequence ID" value="KAK9719281.1"/>
    <property type="molecule type" value="Genomic_DNA"/>
</dbReference>
<dbReference type="InterPro" id="IPR000299">
    <property type="entry name" value="FERM_domain"/>
</dbReference>
<dbReference type="CDD" id="cd14473">
    <property type="entry name" value="FERM_B-lobe"/>
    <property type="match status" value="1"/>
</dbReference>
<protein>
    <submittedName>
        <fullName evidence="4">Jak1 pleckstrin homology-like domain</fullName>
    </submittedName>
</protein>
<evidence type="ECO:0000256" key="1">
    <source>
        <dbReference type="ARBA" id="ARBA00022553"/>
    </source>
</evidence>
<dbReference type="InterPro" id="IPR019748">
    <property type="entry name" value="FERM_central"/>
</dbReference>
<dbReference type="GO" id="GO:0019221">
    <property type="term" value="P:cytokine-mediated signaling pathway"/>
    <property type="evidence" value="ECO:0007669"/>
    <property type="project" value="TreeGrafter"/>
</dbReference>
<keyword evidence="2" id="KW-0677">Repeat</keyword>
<dbReference type="GO" id="GO:0005126">
    <property type="term" value="F:cytokine receptor binding"/>
    <property type="evidence" value="ECO:0007669"/>
    <property type="project" value="TreeGrafter"/>
</dbReference>
<evidence type="ECO:0000259" key="3">
    <source>
        <dbReference type="PROSITE" id="PS50057"/>
    </source>
</evidence>
<dbReference type="GO" id="GO:0071944">
    <property type="term" value="C:cell periphery"/>
    <property type="evidence" value="ECO:0007669"/>
    <property type="project" value="UniProtKB-ARBA"/>
</dbReference>
<dbReference type="GO" id="GO:0035556">
    <property type="term" value="P:intracellular signal transduction"/>
    <property type="evidence" value="ECO:0007669"/>
    <property type="project" value="TreeGrafter"/>
</dbReference>
<name>A0AAW1KJ90_POPJA</name>
<dbReference type="InterPro" id="IPR041381">
    <property type="entry name" value="JAK1-3/TYK2_PHL_dom"/>
</dbReference>
<dbReference type="GO" id="GO:0005829">
    <property type="term" value="C:cytosol"/>
    <property type="evidence" value="ECO:0007669"/>
    <property type="project" value="TreeGrafter"/>
</dbReference>
<dbReference type="GO" id="GO:0004715">
    <property type="term" value="F:non-membrane spanning protein tyrosine kinase activity"/>
    <property type="evidence" value="ECO:0007669"/>
    <property type="project" value="TreeGrafter"/>
</dbReference>
<dbReference type="GO" id="GO:0007259">
    <property type="term" value="P:cell surface receptor signaling pathway via JAK-STAT"/>
    <property type="evidence" value="ECO:0007669"/>
    <property type="project" value="TreeGrafter"/>
</dbReference>
<feature type="domain" description="FERM" evidence="3">
    <location>
        <begin position="4"/>
        <end position="300"/>
    </location>
</feature>
<reference evidence="4 5" key="1">
    <citation type="journal article" date="2024" name="BMC Genomics">
        <title>De novo assembly and annotation of Popillia japonica's genome with initial clues to its potential as an invasive pest.</title>
        <authorList>
            <person name="Cucini C."/>
            <person name="Boschi S."/>
            <person name="Funari R."/>
            <person name="Cardaioli E."/>
            <person name="Iannotti N."/>
            <person name="Marturano G."/>
            <person name="Paoli F."/>
            <person name="Bruttini M."/>
            <person name="Carapelli A."/>
            <person name="Frati F."/>
            <person name="Nardi F."/>
        </authorList>
    </citation>
    <scope>NUCLEOTIDE SEQUENCE [LARGE SCALE GENOMIC DNA]</scope>
    <source>
        <strain evidence="4">DMR45628</strain>
    </source>
</reference>